<evidence type="ECO:0000259" key="4">
    <source>
        <dbReference type="PROSITE" id="PS50238"/>
    </source>
</evidence>
<organism evidence="5 6">
    <name type="scientific">Heterostelium pallidum (strain ATCC 26659 / Pp 5 / PN500)</name>
    <name type="common">Cellular slime mold</name>
    <name type="synonym">Polysphondylium pallidum</name>
    <dbReference type="NCBI Taxonomy" id="670386"/>
    <lineage>
        <taxon>Eukaryota</taxon>
        <taxon>Amoebozoa</taxon>
        <taxon>Evosea</taxon>
        <taxon>Eumycetozoa</taxon>
        <taxon>Dictyostelia</taxon>
        <taxon>Acytosteliales</taxon>
        <taxon>Acytosteliaceae</taxon>
        <taxon>Heterostelium</taxon>
    </lineage>
</organism>
<dbReference type="PANTHER" id="PTHR45876:SF8">
    <property type="entry name" value="FI04035P"/>
    <property type="match status" value="1"/>
</dbReference>
<feature type="region of interest" description="Disordered" evidence="3">
    <location>
        <begin position="1"/>
        <end position="22"/>
    </location>
</feature>
<dbReference type="EMBL" id="ADBJ01000031">
    <property type="protein sequence ID" value="EFA80514.1"/>
    <property type="molecule type" value="Genomic_DNA"/>
</dbReference>
<feature type="domain" description="Rho-GAP" evidence="4">
    <location>
        <begin position="63"/>
        <end position="255"/>
    </location>
</feature>
<dbReference type="InParanoid" id="D3BF33"/>
<keyword evidence="6" id="KW-1185">Reference proteome</keyword>
<dbReference type="AlphaFoldDB" id="D3BF33"/>
<dbReference type="Pfam" id="PF00620">
    <property type="entry name" value="RhoGAP"/>
    <property type="match status" value="1"/>
</dbReference>
<dbReference type="PROSITE" id="PS50238">
    <property type="entry name" value="RHOGAP"/>
    <property type="match status" value="1"/>
</dbReference>
<name>D3BF33_HETP5</name>
<evidence type="ECO:0000256" key="1">
    <source>
        <dbReference type="ARBA" id="ARBA00022468"/>
    </source>
</evidence>
<protein>
    <submittedName>
        <fullName evidence="5">RhoGAP domain-containing protein</fullName>
    </submittedName>
</protein>
<dbReference type="GO" id="GO:0007165">
    <property type="term" value="P:signal transduction"/>
    <property type="evidence" value="ECO:0007669"/>
    <property type="project" value="InterPro"/>
</dbReference>
<dbReference type="InterPro" id="IPR008936">
    <property type="entry name" value="Rho_GTPase_activation_prot"/>
</dbReference>
<accession>D3BF33</accession>
<dbReference type="CDD" id="cd00159">
    <property type="entry name" value="RhoGAP"/>
    <property type="match status" value="1"/>
</dbReference>
<dbReference type="GO" id="GO:0005096">
    <property type="term" value="F:GTPase activator activity"/>
    <property type="evidence" value="ECO:0007669"/>
    <property type="project" value="UniProtKB-KW"/>
</dbReference>
<dbReference type="FunCoup" id="D3BF33">
    <property type="interactions" value="639"/>
</dbReference>
<dbReference type="Gene3D" id="1.10.555.10">
    <property type="entry name" value="Rho GTPase activation protein"/>
    <property type="match status" value="1"/>
</dbReference>
<evidence type="ECO:0000256" key="2">
    <source>
        <dbReference type="SAM" id="Coils"/>
    </source>
</evidence>
<keyword evidence="1" id="KW-0343">GTPase activation</keyword>
<keyword evidence="2" id="KW-0175">Coiled coil</keyword>
<evidence type="ECO:0000313" key="6">
    <source>
        <dbReference type="Proteomes" id="UP000001396"/>
    </source>
</evidence>
<dbReference type="GeneID" id="31362831"/>
<dbReference type="GO" id="GO:0005737">
    <property type="term" value="C:cytoplasm"/>
    <property type="evidence" value="ECO:0007669"/>
    <property type="project" value="TreeGrafter"/>
</dbReference>
<dbReference type="InterPro" id="IPR000198">
    <property type="entry name" value="RhoGAP_dom"/>
</dbReference>
<dbReference type="OMA" id="CESPLEM"/>
<feature type="coiled-coil region" evidence="2">
    <location>
        <begin position="247"/>
        <end position="274"/>
    </location>
</feature>
<sequence>MALRKKRLLPHQRRKKQNIRDNHQSLIENQQLQAKMRLKKKQQQKIQQQQQQKEDDEIGMFGVELSKLMELQGEDSGDVPMLLTVVLDKIVELEGLETEGIFRINGNMREVDAIASEGFDPDDEDSQRYSVHTWASLLKKWIRELPTPLIPRQLYKRFTECESPLEMKLLLDEVECPTTLAVIDTLGMFFGRLLQPDSVAKTKMDIDNIAKVLTPTLFPLATGNNSKLDLLSVMNQQKNETNAITLLLMYYKEKQSEEQQLQQQQQQQHQQELESQLHIPVSSIQLDQQSNKQDDLFVNNYEQTTTAIDSI</sequence>
<dbReference type="SMART" id="SM00324">
    <property type="entry name" value="RhoGAP"/>
    <property type="match status" value="1"/>
</dbReference>
<dbReference type="SUPFAM" id="SSF48350">
    <property type="entry name" value="GTPase activation domain, GAP"/>
    <property type="match status" value="1"/>
</dbReference>
<proteinExistence type="predicted"/>
<comment type="caution">
    <text evidence="5">The sequence shown here is derived from an EMBL/GenBank/DDBJ whole genome shotgun (WGS) entry which is preliminary data.</text>
</comment>
<dbReference type="PANTHER" id="PTHR45876">
    <property type="entry name" value="FI04035P"/>
    <property type="match status" value="1"/>
</dbReference>
<feature type="compositionally biased region" description="Basic residues" evidence="3">
    <location>
        <begin position="1"/>
        <end position="17"/>
    </location>
</feature>
<gene>
    <name evidence="5" type="primary">gacV</name>
    <name evidence="5" type="ORF">PPL_07350</name>
</gene>
<evidence type="ECO:0000313" key="5">
    <source>
        <dbReference type="EMBL" id="EFA80514.1"/>
    </source>
</evidence>
<dbReference type="RefSeq" id="XP_020432634.1">
    <property type="nucleotide sequence ID" value="XM_020578186.1"/>
</dbReference>
<reference evidence="5 6" key="1">
    <citation type="journal article" date="2011" name="Genome Res.">
        <title>Phylogeny-wide analysis of social amoeba genomes highlights ancient origins for complex intercellular communication.</title>
        <authorList>
            <person name="Heidel A.J."/>
            <person name="Lawal H.M."/>
            <person name="Felder M."/>
            <person name="Schilde C."/>
            <person name="Helps N.R."/>
            <person name="Tunggal B."/>
            <person name="Rivero F."/>
            <person name="John U."/>
            <person name="Schleicher M."/>
            <person name="Eichinger L."/>
            <person name="Platzer M."/>
            <person name="Noegel A.A."/>
            <person name="Schaap P."/>
            <person name="Gloeckner G."/>
        </authorList>
    </citation>
    <scope>NUCLEOTIDE SEQUENCE [LARGE SCALE GENOMIC DNA]</scope>
    <source>
        <strain evidence="6">ATCC 26659 / Pp 5 / PN500</strain>
    </source>
</reference>
<evidence type="ECO:0000256" key="3">
    <source>
        <dbReference type="SAM" id="MobiDB-lite"/>
    </source>
</evidence>
<dbReference type="Proteomes" id="UP000001396">
    <property type="component" value="Unassembled WGS sequence"/>
</dbReference>